<dbReference type="RefSeq" id="WP_322518583.1">
    <property type="nucleotide sequence ID" value="NZ_CP140154.1"/>
</dbReference>
<protein>
    <recommendedName>
        <fullName evidence="3">HNH endonuclease</fullName>
    </recommendedName>
</protein>
<gene>
    <name evidence="1" type="ORF">SR876_09780</name>
</gene>
<accession>A0ABZ0XNK4</accession>
<evidence type="ECO:0008006" key="3">
    <source>
        <dbReference type="Google" id="ProtNLM"/>
    </source>
</evidence>
<dbReference type="EMBL" id="CP140154">
    <property type="protein sequence ID" value="WQG91794.1"/>
    <property type="molecule type" value="Genomic_DNA"/>
</dbReference>
<proteinExistence type="predicted"/>
<organism evidence="1 2">
    <name type="scientific">Chitinophaga sancti</name>
    <dbReference type="NCBI Taxonomy" id="1004"/>
    <lineage>
        <taxon>Bacteria</taxon>
        <taxon>Pseudomonadati</taxon>
        <taxon>Bacteroidota</taxon>
        <taxon>Chitinophagia</taxon>
        <taxon>Chitinophagales</taxon>
        <taxon>Chitinophagaceae</taxon>
        <taxon>Chitinophaga</taxon>
    </lineage>
</organism>
<reference evidence="1 2" key="1">
    <citation type="submission" date="2023-11" db="EMBL/GenBank/DDBJ databases">
        <title>MicrobeMod: A computational toolkit for identifying prokaryotic methylation and restriction-modification with nanopore sequencing.</title>
        <authorList>
            <person name="Crits-Christoph A."/>
            <person name="Kang S.C."/>
            <person name="Lee H."/>
            <person name="Ostrov N."/>
        </authorList>
    </citation>
    <scope>NUCLEOTIDE SEQUENCE [LARGE SCALE GENOMIC DNA]</scope>
    <source>
        <strain evidence="1 2">ATCC 23090</strain>
    </source>
</reference>
<evidence type="ECO:0000313" key="1">
    <source>
        <dbReference type="EMBL" id="WQG91794.1"/>
    </source>
</evidence>
<sequence length="87" mass="9967">MITHFNGNGHGGCHDIETGDIYWITGFKKDGNNRHKLGRGKIQIQDRAIEEYESITGIKIHNDKNFEIVTVKPTSKEWFNGILNKKI</sequence>
<name>A0ABZ0XNK4_9BACT</name>
<keyword evidence="2" id="KW-1185">Reference proteome</keyword>
<dbReference type="Proteomes" id="UP001326715">
    <property type="component" value="Chromosome"/>
</dbReference>
<evidence type="ECO:0000313" key="2">
    <source>
        <dbReference type="Proteomes" id="UP001326715"/>
    </source>
</evidence>